<comment type="caution">
    <text evidence="1">The sequence shown here is derived from an EMBL/GenBank/DDBJ whole genome shotgun (WGS) entry which is preliminary data.</text>
</comment>
<evidence type="ECO:0000313" key="1">
    <source>
        <dbReference type="EMBL" id="EQD72480.1"/>
    </source>
</evidence>
<dbReference type="SUPFAM" id="SSF102198">
    <property type="entry name" value="Putative cyclase"/>
    <property type="match status" value="1"/>
</dbReference>
<reference evidence="1" key="2">
    <citation type="journal article" date="2014" name="ISME J.">
        <title>Microbial stratification in low pH oxic and suboxic macroscopic growths along an acid mine drainage.</title>
        <authorList>
            <person name="Mendez-Garcia C."/>
            <person name="Mesa V."/>
            <person name="Sprenger R.R."/>
            <person name="Richter M."/>
            <person name="Diez M.S."/>
            <person name="Solano J."/>
            <person name="Bargiela R."/>
            <person name="Golyshina O.V."/>
            <person name="Manteca A."/>
            <person name="Ramos J.L."/>
            <person name="Gallego J.R."/>
            <person name="Llorente I."/>
            <person name="Martins Dos Santos V.A."/>
            <person name="Jensen O.N."/>
            <person name="Pelaez A.I."/>
            <person name="Sanchez J."/>
            <person name="Ferrer M."/>
        </authorList>
    </citation>
    <scope>NUCLEOTIDE SEQUENCE</scope>
</reference>
<dbReference type="AlphaFoldDB" id="T1CSY2"/>
<gene>
    <name evidence="1" type="ORF">B1B_03733</name>
</gene>
<sequence>MTSRPVVHDLTALLETHMPVWPTSPLPVFEPVGLLPRDGYSIERISCTSH</sequence>
<reference evidence="1" key="1">
    <citation type="submission" date="2013-08" db="EMBL/GenBank/DDBJ databases">
        <authorList>
            <person name="Mendez C."/>
            <person name="Richter M."/>
            <person name="Ferrer M."/>
            <person name="Sanchez J."/>
        </authorList>
    </citation>
    <scope>NUCLEOTIDE SEQUENCE</scope>
</reference>
<dbReference type="GO" id="GO:0004061">
    <property type="term" value="F:arylformamidase activity"/>
    <property type="evidence" value="ECO:0007669"/>
    <property type="project" value="InterPro"/>
</dbReference>
<dbReference type="EMBL" id="AUZY01002314">
    <property type="protein sequence ID" value="EQD72480.1"/>
    <property type="molecule type" value="Genomic_DNA"/>
</dbReference>
<dbReference type="InterPro" id="IPR037175">
    <property type="entry name" value="KFase_sf"/>
</dbReference>
<organism evidence="1">
    <name type="scientific">mine drainage metagenome</name>
    <dbReference type="NCBI Taxonomy" id="410659"/>
    <lineage>
        <taxon>unclassified sequences</taxon>
        <taxon>metagenomes</taxon>
        <taxon>ecological metagenomes</taxon>
    </lineage>
</organism>
<feature type="non-terminal residue" evidence="1">
    <location>
        <position position="50"/>
    </location>
</feature>
<proteinExistence type="predicted"/>
<name>T1CSY2_9ZZZZ</name>
<protein>
    <submittedName>
        <fullName evidence="1">Uncharacterized protein</fullName>
    </submittedName>
</protein>
<dbReference type="GO" id="GO:0019441">
    <property type="term" value="P:L-tryptophan catabolic process to kynurenine"/>
    <property type="evidence" value="ECO:0007669"/>
    <property type="project" value="InterPro"/>
</dbReference>
<accession>T1CSY2</accession>